<feature type="region of interest" description="Disordered" evidence="1">
    <location>
        <begin position="375"/>
        <end position="394"/>
    </location>
</feature>
<accession>A0A0E1RVV8</accession>
<dbReference type="GO" id="GO:0005682">
    <property type="term" value="C:U5 snRNP"/>
    <property type="evidence" value="ECO:0007669"/>
    <property type="project" value="InterPro"/>
</dbReference>
<name>A0A0E1RVV8_COCIM</name>
<dbReference type="VEuPathDB" id="FungiDB:CIMG_06254"/>
<evidence type="ECO:0000313" key="4">
    <source>
        <dbReference type="Proteomes" id="UP000001261"/>
    </source>
</evidence>
<feature type="compositionally biased region" description="Basic and acidic residues" evidence="1">
    <location>
        <begin position="152"/>
        <end position="169"/>
    </location>
</feature>
<feature type="compositionally biased region" description="Basic residues" evidence="1">
    <location>
        <begin position="299"/>
        <end position="318"/>
    </location>
</feature>
<dbReference type="InterPro" id="IPR003169">
    <property type="entry name" value="GYF"/>
</dbReference>
<gene>
    <name evidence="3" type="ORF">CIMG_06254</name>
</gene>
<dbReference type="PANTHER" id="PTHR13138:SF3">
    <property type="entry name" value="CD2 ANTIGEN CYTOPLASMIC TAIL-BINDING PROTEIN 2"/>
    <property type="match status" value="1"/>
</dbReference>
<dbReference type="EMBL" id="GG704912">
    <property type="protein sequence ID" value="EAS30775.1"/>
    <property type="molecule type" value="Genomic_DNA"/>
</dbReference>
<feature type="compositionally biased region" description="Basic and acidic residues" evidence="1">
    <location>
        <begin position="11"/>
        <end position="24"/>
    </location>
</feature>
<keyword evidence="4" id="KW-1185">Reference proteome</keyword>
<feature type="compositionally biased region" description="Basic and acidic residues" evidence="1">
    <location>
        <begin position="180"/>
        <end position="192"/>
    </location>
</feature>
<feature type="region of interest" description="Disordered" evidence="1">
    <location>
        <begin position="299"/>
        <end position="336"/>
    </location>
</feature>
<dbReference type="InterPro" id="IPR035445">
    <property type="entry name" value="GYF-like_dom_sf"/>
</dbReference>
<dbReference type="GeneID" id="4561288"/>
<dbReference type="STRING" id="246410.A0A0E1RVV8"/>
<evidence type="ECO:0000259" key="2">
    <source>
        <dbReference type="PROSITE" id="PS50829"/>
    </source>
</evidence>
<dbReference type="InterPro" id="IPR039905">
    <property type="entry name" value="CD2BP2/Lin1"/>
</dbReference>
<dbReference type="PROSITE" id="PS50829">
    <property type="entry name" value="GYF"/>
    <property type="match status" value="1"/>
</dbReference>
<dbReference type="Pfam" id="PF02213">
    <property type="entry name" value="GYF"/>
    <property type="match status" value="1"/>
</dbReference>
<dbReference type="Proteomes" id="UP000001261">
    <property type="component" value="Unassembled WGS sequence"/>
</dbReference>
<proteinExistence type="predicted"/>
<protein>
    <submittedName>
        <fullName evidence="3">CD2 antigen cytoplasmic tail-binding protein 2</fullName>
    </submittedName>
</protein>
<feature type="region of interest" description="Disordered" evidence="1">
    <location>
        <begin position="1"/>
        <end position="52"/>
    </location>
</feature>
<dbReference type="InParanoid" id="A0A0E1RVV8"/>
<evidence type="ECO:0000256" key="1">
    <source>
        <dbReference type="SAM" id="MobiDB-lite"/>
    </source>
</evidence>
<feature type="compositionally biased region" description="Basic and acidic residues" evidence="1">
    <location>
        <begin position="252"/>
        <end position="264"/>
    </location>
</feature>
<dbReference type="SUPFAM" id="SSF55277">
    <property type="entry name" value="GYF domain"/>
    <property type="match status" value="1"/>
</dbReference>
<dbReference type="OMA" id="GENTNFY"/>
<feature type="region of interest" description="Disordered" evidence="1">
    <location>
        <begin position="75"/>
        <end position="106"/>
    </location>
</feature>
<feature type="domain" description="GYF" evidence="2">
    <location>
        <begin position="395"/>
        <end position="452"/>
    </location>
</feature>
<dbReference type="RefSeq" id="XP_001242358.1">
    <property type="nucleotide sequence ID" value="XM_001242357.1"/>
</dbReference>
<dbReference type="OrthoDB" id="331341at2759"/>
<feature type="region of interest" description="Disordered" evidence="1">
    <location>
        <begin position="134"/>
        <end position="200"/>
    </location>
</feature>
<evidence type="ECO:0000313" key="3">
    <source>
        <dbReference type="EMBL" id="EAS30775.1"/>
    </source>
</evidence>
<dbReference type="Gene3D" id="3.30.1490.40">
    <property type="match status" value="1"/>
</dbReference>
<dbReference type="PANTHER" id="PTHR13138">
    <property type="entry name" value="PROTEIN LIN1"/>
    <property type="match status" value="1"/>
</dbReference>
<dbReference type="KEGG" id="cim:CIMG_06254"/>
<feature type="region of interest" description="Disordered" evidence="1">
    <location>
        <begin position="244"/>
        <end position="264"/>
    </location>
</feature>
<dbReference type="AlphaFoldDB" id="A0A0E1RVV8"/>
<organism evidence="3 4">
    <name type="scientific">Coccidioides immitis (strain RS)</name>
    <name type="common">Valley fever fungus</name>
    <dbReference type="NCBI Taxonomy" id="246410"/>
    <lineage>
        <taxon>Eukaryota</taxon>
        <taxon>Fungi</taxon>
        <taxon>Dikarya</taxon>
        <taxon>Ascomycota</taxon>
        <taxon>Pezizomycotina</taxon>
        <taxon>Eurotiomycetes</taxon>
        <taxon>Eurotiomycetidae</taxon>
        <taxon>Onygenales</taxon>
        <taxon>Onygenaceae</taxon>
        <taxon>Coccidioides</taxon>
    </lineage>
</organism>
<feature type="compositionally biased region" description="Acidic residues" evidence="1">
    <location>
        <begin position="170"/>
        <end position="179"/>
    </location>
</feature>
<feature type="compositionally biased region" description="Acidic residues" evidence="1">
    <location>
        <begin position="323"/>
        <end position="332"/>
    </location>
</feature>
<reference evidence="4" key="1">
    <citation type="journal article" date="2009" name="Genome Res.">
        <title>Comparative genomic analyses of the human fungal pathogens Coccidioides and their relatives.</title>
        <authorList>
            <person name="Sharpton T.J."/>
            <person name="Stajich J.E."/>
            <person name="Rounsley S.D."/>
            <person name="Gardner M.J."/>
            <person name="Wortman J.R."/>
            <person name="Jordar V.S."/>
            <person name="Maiti R."/>
            <person name="Kodira C.D."/>
            <person name="Neafsey D.E."/>
            <person name="Zeng Q."/>
            <person name="Hung C.-Y."/>
            <person name="McMahan C."/>
            <person name="Muszewska A."/>
            <person name="Grynberg M."/>
            <person name="Mandel M.A."/>
            <person name="Kellner E.M."/>
            <person name="Barker B.M."/>
            <person name="Galgiani J.N."/>
            <person name="Orbach M.J."/>
            <person name="Kirkland T.N."/>
            <person name="Cole G.T."/>
            <person name="Henn M.R."/>
            <person name="Birren B.W."/>
            <person name="Taylor J.W."/>
        </authorList>
    </citation>
    <scope>NUCLEOTIDE SEQUENCE [LARGE SCALE GENOMIC DNA]</scope>
    <source>
        <strain evidence="4">RS</strain>
    </source>
</reference>
<sequence>MLSNTIARPKRAADDYARQHHNEYDPDGPSSTKKARFDLRNPSTLVPDATEEDAVLDADEIGRRGQRIKRNAVNIDGYDSDSENENFDARAEARVKSSNAENDVDEDDMFAEVEEEMGVPEDDLGKAKKQVRFLNDDEIEGQVNNSRSGVKVRLDNIDPKGKGKGKAVEEDSSESDTDEEGRADLGGVDKELGAGGKKTHAPLLDAFNMRSEQEEGRFDEAGNYIRKAADPDAIHDSWLEGLSKKDMKKAKAAAEKREEERRQKSIADASILTGDVLKTLIANLHRGETILDALARLGKGQKRRPKWQNKQKNKHKKANGAAEDVEMTEENPADAARKRAIEEITGAADILLSRGQTEIYDTEREMLTRQYRRETGEGWVDPPRTESAEPEDNENAMWEFRWSDARDGGATHGPYEKTTMESWNNAGYFGDGGVEFRKVGCTTWNSAAVFSQ</sequence>
<reference evidence="4" key="2">
    <citation type="journal article" date="2010" name="Genome Res.">
        <title>Population genomic sequencing of Coccidioides fungi reveals recent hybridization and transposon control.</title>
        <authorList>
            <person name="Neafsey D.E."/>
            <person name="Barker B.M."/>
            <person name="Sharpton T.J."/>
            <person name="Stajich J.E."/>
            <person name="Park D.J."/>
            <person name="Whiston E."/>
            <person name="Hung C.-Y."/>
            <person name="McMahan C."/>
            <person name="White J."/>
            <person name="Sykes S."/>
            <person name="Heiman D."/>
            <person name="Young S."/>
            <person name="Zeng Q."/>
            <person name="Abouelleil A."/>
            <person name="Aftuck L."/>
            <person name="Bessette D."/>
            <person name="Brown A."/>
            <person name="FitzGerald M."/>
            <person name="Lui A."/>
            <person name="Macdonald J.P."/>
            <person name="Priest M."/>
            <person name="Orbach M.J."/>
            <person name="Galgiani J.N."/>
            <person name="Kirkland T.N."/>
            <person name="Cole G.T."/>
            <person name="Birren B.W."/>
            <person name="Henn M.R."/>
            <person name="Taylor J.W."/>
            <person name="Rounsley S.D."/>
        </authorList>
    </citation>
    <scope>GENOME REANNOTATION</scope>
    <source>
        <strain evidence="4">RS</strain>
    </source>
</reference>